<dbReference type="Pfam" id="PF08572">
    <property type="entry name" value="PRP3"/>
    <property type="match status" value="1"/>
</dbReference>
<sequence length="113" mass="12755">MGINKNKLLRPKRASLQFVEEGEWSKEAEHIKLKSHLGEAQAKDLKVKQAQLAKAKAEHGINPNLIEVSERVITKEKPKDPLPEIEWWDVPLLQSGTYGDITGGSMNKDKLKM</sequence>
<reference evidence="2 3" key="1">
    <citation type="submission" date="2024-02" db="EMBL/GenBank/DDBJ databases">
        <authorList>
            <person name="Vignale AGUSTIN F."/>
            <person name="Sosa J E."/>
            <person name="Modenutti C."/>
        </authorList>
    </citation>
    <scope>NUCLEOTIDE SEQUENCE [LARGE SCALE GENOMIC DNA]</scope>
</reference>
<dbReference type="PANTHER" id="PTHR14212:SF0">
    <property type="entry name" value="U4_U6 SMALL NUCLEAR RIBONUCLEOPROTEIN PRP3"/>
    <property type="match status" value="1"/>
</dbReference>
<evidence type="ECO:0000313" key="3">
    <source>
        <dbReference type="Proteomes" id="UP001642360"/>
    </source>
</evidence>
<dbReference type="InterPro" id="IPR013881">
    <property type="entry name" value="Pre-mRNA_splic_Prp3_dom"/>
</dbReference>
<keyword evidence="3" id="KW-1185">Reference proteome</keyword>
<dbReference type="AlphaFoldDB" id="A0ABC8T3M0"/>
<accession>A0ABC8T3M0</accession>
<gene>
    <name evidence="2" type="ORF">ILEXP_LOCUS33092</name>
</gene>
<dbReference type="Proteomes" id="UP001642360">
    <property type="component" value="Unassembled WGS sequence"/>
</dbReference>
<dbReference type="InterPro" id="IPR027104">
    <property type="entry name" value="Prp3"/>
</dbReference>
<organism evidence="2 3">
    <name type="scientific">Ilex paraguariensis</name>
    <name type="common">yerba mate</name>
    <dbReference type="NCBI Taxonomy" id="185542"/>
    <lineage>
        <taxon>Eukaryota</taxon>
        <taxon>Viridiplantae</taxon>
        <taxon>Streptophyta</taxon>
        <taxon>Embryophyta</taxon>
        <taxon>Tracheophyta</taxon>
        <taxon>Spermatophyta</taxon>
        <taxon>Magnoliopsida</taxon>
        <taxon>eudicotyledons</taxon>
        <taxon>Gunneridae</taxon>
        <taxon>Pentapetalae</taxon>
        <taxon>asterids</taxon>
        <taxon>campanulids</taxon>
        <taxon>Aquifoliales</taxon>
        <taxon>Aquifoliaceae</taxon>
        <taxon>Ilex</taxon>
    </lineage>
</organism>
<dbReference type="PANTHER" id="PTHR14212">
    <property type="entry name" value="U4/U6-ASSOCIATED RNA SPLICING FACTOR-RELATED"/>
    <property type="match status" value="1"/>
</dbReference>
<evidence type="ECO:0000259" key="1">
    <source>
        <dbReference type="Pfam" id="PF08572"/>
    </source>
</evidence>
<dbReference type="EMBL" id="CAUOFW020004139">
    <property type="protein sequence ID" value="CAK9164017.1"/>
    <property type="molecule type" value="Genomic_DNA"/>
</dbReference>
<evidence type="ECO:0000313" key="2">
    <source>
        <dbReference type="EMBL" id="CAK9164017.1"/>
    </source>
</evidence>
<comment type="caution">
    <text evidence="2">The sequence shown here is derived from an EMBL/GenBank/DDBJ whole genome shotgun (WGS) entry which is preliminary data.</text>
</comment>
<protein>
    <recommendedName>
        <fullName evidence="1">Pre-mRNA-splicing factor 3 domain-containing protein</fullName>
    </recommendedName>
</protein>
<proteinExistence type="predicted"/>
<feature type="domain" description="Pre-mRNA-splicing factor 3" evidence="1">
    <location>
        <begin position="7"/>
        <end position="104"/>
    </location>
</feature>
<name>A0ABC8T3M0_9AQUA</name>